<keyword evidence="3" id="KW-1185">Reference proteome</keyword>
<dbReference type="EMBL" id="JBHSQO010000052">
    <property type="protein sequence ID" value="MFC6093959.1"/>
    <property type="molecule type" value="Genomic_DNA"/>
</dbReference>
<dbReference type="RefSeq" id="WP_380641648.1">
    <property type="nucleotide sequence ID" value="NZ_JBHSQO010000052.1"/>
</dbReference>
<comment type="caution">
    <text evidence="2">The sequence shown here is derived from an EMBL/GenBank/DDBJ whole genome shotgun (WGS) entry which is preliminary data.</text>
</comment>
<evidence type="ECO:0000313" key="3">
    <source>
        <dbReference type="Proteomes" id="UP001596220"/>
    </source>
</evidence>
<sequence>MPYTIHLHVDFFVASMRSRGFSSDASVARAMEVNRSTVTRVLAGELRPGRAFIGGALTALAPLTFDDLFTVVKVPRDASDPGRRRTATRHPKPDRERPRSAS</sequence>
<feature type="region of interest" description="Disordered" evidence="1">
    <location>
        <begin position="76"/>
        <end position="102"/>
    </location>
</feature>
<reference evidence="3" key="1">
    <citation type="journal article" date="2019" name="Int. J. Syst. Evol. Microbiol.">
        <title>The Global Catalogue of Microorganisms (GCM) 10K type strain sequencing project: providing services to taxonomists for standard genome sequencing and annotation.</title>
        <authorList>
            <consortium name="The Broad Institute Genomics Platform"/>
            <consortium name="The Broad Institute Genome Sequencing Center for Infectious Disease"/>
            <person name="Wu L."/>
            <person name="Ma J."/>
        </authorList>
    </citation>
    <scope>NUCLEOTIDE SEQUENCE [LARGE SCALE GENOMIC DNA]</scope>
    <source>
        <strain evidence="3">CGMCC 4.7246</strain>
    </source>
</reference>
<feature type="compositionally biased region" description="Basic and acidic residues" evidence="1">
    <location>
        <begin position="91"/>
        <end position="102"/>
    </location>
</feature>
<gene>
    <name evidence="2" type="ORF">ACFP3R_32230</name>
</gene>
<evidence type="ECO:0000256" key="1">
    <source>
        <dbReference type="SAM" id="MobiDB-lite"/>
    </source>
</evidence>
<accession>A0ABW1PFP3</accession>
<name>A0ABW1PFP3_9PSEU</name>
<organism evidence="2 3">
    <name type="scientific">Saccharothrix lopnurensis</name>
    <dbReference type="NCBI Taxonomy" id="1670621"/>
    <lineage>
        <taxon>Bacteria</taxon>
        <taxon>Bacillati</taxon>
        <taxon>Actinomycetota</taxon>
        <taxon>Actinomycetes</taxon>
        <taxon>Pseudonocardiales</taxon>
        <taxon>Pseudonocardiaceae</taxon>
        <taxon>Saccharothrix</taxon>
    </lineage>
</organism>
<evidence type="ECO:0000313" key="2">
    <source>
        <dbReference type="EMBL" id="MFC6093959.1"/>
    </source>
</evidence>
<protein>
    <submittedName>
        <fullName evidence="2">Transcriptional regulator</fullName>
    </submittedName>
</protein>
<dbReference type="Proteomes" id="UP001596220">
    <property type="component" value="Unassembled WGS sequence"/>
</dbReference>
<proteinExistence type="predicted"/>